<feature type="region of interest" description="Disordered" evidence="1">
    <location>
        <begin position="250"/>
        <end position="291"/>
    </location>
</feature>
<keyword evidence="5" id="KW-1185">Reference proteome</keyword>
<dbReference type="Proteomes" id="UP001180551">
    <property type="component" value="Unassembled WGS sequence"/>
</dbReference>
<dbReference type="InterPro" id="IPR024344">
    <property type="entry name" value="MDMPI_metal-binding"/>
</dbReference>
<name>A0ABU2TFC6_9ACTN</name>
<reference evidence="4" key="1">
    <citation type="submission" date="2024-05" db="EMBL/GenBank/DDBJ databases">
        <title>30 novel species of actinomycetes from the DSMZ collection.</title>
        <authorList>
            <person name="Nouioui I."/>
        </authorList>
    </citation>
    <scope>NUCLEOTIDE SEQUENCE</scope>
    <source>
        <strain evidence="4">DSM 41527</strain>
    </source>
</reference>
<feature type="domain" description="tRNA wybutosine-synthesis" evidence="2">
    <location>
        <begin position="184"/>
        <end position="230"/>
    </location>
</feature>
<feature type="compositionally biased region" description="Basic and acidic residues" evidence="1">
    <location>
        <begin position="272"/>
        <end position="291"/>
    </location>
</feature>
<dbReference type="EMBL" id="JAVRFE010000048">
    <property type="protein sequence ID" value="MDT0459638.1"/>
    <property type="molecule type" value="Genomic_DNA"/>
</dbReference>
<protein>
    <submittedName>
        <fullName evidence="4">TIGR03084 family metal-binding protein</fullName>
    </submittedName>
</protein>
<dbReference type="InterPro" id="IPR017518">
    <property type="entry name" value="CHP03084"/>
</dbReference>
<dbReference type="Gene3D" id="1.20.120.450">
    <property type="entry name" value="dinb family like domain"/>
    <property type="match status" value="1"/>
</dbReference>
<evidence type="ECO:0000256" key="1">
    <source>
        <dbReference type="SAM" id="MobiDB-lite"/>
    </source>
</evidence>
<dbReference type="Pfam" id="PF08608">
    <property type="entry name" value="Wyosine_form"/>
    <property type="match status" value="1"/>
</dbReference>
<accession>A0ABU2TFC6</accession>
<evidence type="ECO:0000259" key="3">
    <source>
        <dbReference type="Pfam" id="PF11716"/>
    </source>
</evidence>
<gene>
    <name evidence="4" type="ORF">RM550_28650</name>
</gene>
<dbReference type="InterPro" id="IPR017517">
    <property type="entry name" value="Maleyloyr_isom"/>
</dbReference>
<evidence type="ECO:0000313" key="4">
    <source>
        <dbReference type="EMBL" id="MDT0459638.1"/>
    </source>
</evidence>
<comment type="caution">
    <text evidence="4">The sequence shown here is derived from an EMBL/GenBank/DDBJ whole genome shotgun (WGS) entry which is preliminary data.</text>
</comment>
<organism evidence="4 5">
    <name type="scientific">Streptomyces mooreae</name>
    <dbReference type="NCBI Taxonomy" id="3075523"/>
    <lineage>
        <taxon>Bacteria</taxon>
        <taxon>Bacillati</taxon>
        <taxon>Actinomycetota</taxon>
        <taxon>Actinomycetes</taxon>
        <taxon>Kitasatosporales</taxon>
        <taxon>Streptomycetaceae</taxon>
        <taxon>Streptomyces</taxon>
    </lineage>
</organism>
<dbReference type="Pfam" id="PF11716">
    <property type="entry name" value="MDMPI_N"/>
    <property type="match status" value="1"/>
</dbReference>
<feature type="domain" description="Mycothiol-dependent maleylpyruvate isomerase metal-binding" evidence="3">
    <location>
        <begin position="11"/>
        <end position="147"/>
    </location>
</feature>
<dbReference type="InterPro" id="IPR034660">
    <property type="entry name" value="DinB/YfiT-like"/>
</dbReference>
<dbReference type="InterPro" id="IPR013917">
    <property type="entry name" value="tRNA_wybutosine-synth"/>
</dbReference>
<dbReference type="NCBIfam" id="TIGR03084">
    <property type="entry name" value="TIGR03084 family metal-binding protein"/>
    <property type="match status" value="1"/>
</dbReference>
<sequence length="291" mass="31109">MSDPGAVLADLRAESEELDALVAGLPAERWAASTPAEGWTVAHQIAHLAWTDRQALLSATDPEGFARAAREALASPLTFVDEAAEEGAKVPPAELLAGWRDGREELLRALADRPAGVKLPWYGPPMGVASMATARLMETWAHGQDVADALGATRRPTARLRHIARIGVRTRNFAYATHQLTPPDEEFRVELRGPDGAVWEYGPADAGQRVTGDALEFCLLVTQRAHRADLPSLRAEGVDAERWLEIAQAFAGPPGKGREPSGKGTQDPTGKANRDPSGKVNREPSGKGGAE</sequence>
<dbReference type="NCBIfam" id="TIGR03083">
    <property type="entry name" value="maleylpyruvate isomerase family mycothiol-dependent enzyme"/>
    <property type="match status" value="1"/>
</dbReference>
<dbReference type="RefSeq" id="WP_311626654.1">
    <property type="nucleotide sequence ID" value="NZ_JAVRFE010000048.1"/>
</dbReference>
<evidence type="ECO:0000259" key="2">
    <source>
        <dbReference type="Pfam" id="PF08608"/>
    </source>
</evidence>
<proteinExistence type="predicted"/>
<evidence type="ECO:0000313" key="5">
    <source>
        <dbReference type="Proteomes" id="UP001180551"/>
    </source>
</evidence>
<dbReference type="SUPFAM" id="SSF109854">
    <property type="entry name" value="DinB/YfiT-like putative metalloenzymes"/>
    <property type="match status" value="1"/>
</dbReference>